<sequence>MSKHKPPKKKVVVTTSKEKTKVRPTVSRSKASNQTTPSTLLFNKQHFMLMGLGAVLVALGLLLMSGGAMDNPNEWDPNVIYSFRRTVLAPIVILAGLGVEIYAIFK</sequence>
<dbReference type="AlphaFoldDB" id="A0A2D0NG78"/>
<accession>A0A2D0NG78</accession>
<proteinExistence type="predicted"/>
<keyword evidence="2" id="KW-0812">Transmembrane</keyword>
<evidence type="ECO:0000313" key="4">
    <source>
        <dbReference type="Proteomes" id="UP000223913"/>
    </source>
</evidence>
<dbReference type="Proteomes" id="UP000223913">
    <property type="component" value="Unassembled WGS sequence"/>
</dbReference>
<keyword evidence="2" id="KW-0472">Membrane</keyword>
<dbReference type="OrthoDB" id="963379at2"/>
<feature type="region of interest" description="Disordered" evidence="1">
    <location>
        <begin position="1"/>
        <end position="35"/>
    </location>
</feature>
<organism evidence="3 4">
    <name type="scientific">Flavilitoribacter nigricans (strain ATCC 23147 / DSM 23189 / NBRC 102662 / NCIMB 1420 / SS-2)</name>
    <name type="common">Lewinella nigricans</name>
    <dbReference type="NCBI Taxonomy" id="1122177"/>
    <lineage>
        <taxon>Bacteria</taxon>
        <taxon>Pseudomonadati</taxon>
        <taxon>Bacteroidota</taxon>
        <taxon>Saprospiria</taxon>
        <taxon>Saprospirales</taxon>
        <taxon>Lewinellaceae</taxon>
        <taxon>Flavilitoribacter</taxon>
    </lineage>
</organism>
<feature type="compositionally biased region" description="Polar residues" evidence="1">
    <location>
        <begin position="26"/>
        <end position="35"/>
    </location>
</feature>
<name>A0A2D0NG78_FLAN2</name>
<evidence type="ECO:0000256" key="2">
    <source>
        <dbReference type="SAM" id="Phobius"/>
    </source>
</evidence>
<protein>
    <recommendedName>
        <fullName evidence="5">DUF3098 domain-containing protein</fullName>
    </recommendedName>
</protein>
<keyword evidence="2" id="KW-1133">Transmembrane helix</keyword>
<comment type="caution">
    <text evidence="3">The sequence shown here is derived from an EMBL/GenBank/DDBJ whole genome shotgun (WGS) entry which is preliminary data.</text>
</comment>
<dbReference type="RefSeq" id="WP_099148951.1">
    <property type="nucleotide sequence ID" value="NZ_PDUD01000009.1"/>
</dbReference>
<feature type="transmembrane region" description="Helical" evidence="2">
    <location>
        <begin position="47"/>
        <end position="67"/>
    </location>
</feature>
<dbReference type="Pfam" id="PF11297">
    <property type="entry name" value="DUF3098"/>
    <property type="match status" value="1"/>
</dbReference>
<dbReference type="EMBL" id="PDUD01000009">
    <property type="protein sequence ID" value="PHN07501.1"/>
    <property type="molecule type" value="Genomic_DNA"/>
</dbReference>
<evidence type="ECO:0000313" key="3">
    <source>
        <dbReference type="EMBL" id="PHN07501.1"/>
    </source>
</evidence>
<evidence type="ECO:0000256" key="1">
    <source>
        <dbReference type="SAM" id="MobiDB-lite"/>
    </source>
</evidence>
<feature type="compositionally biased region" description="Basic residues" evidence="1">
    <location>
        <begin position="1"/>
        <end position="11"/>
    </location>
</feature>
<dbReference type="InterPro" id="IPR021448">
    <property type="entry name" value="DUF3098"/>
</dbReference>
<feature type="transmembrane region" description="Helical" evidence="2">
    <location>
        <begin position="87"/>
        <end position="105"/>
    </location>
</feature>
<gene>
    <name evidence="3" type="ORF">CRP01_05210</name>
</gene>
<reference evidence="3 4" key="1">
    <citation type="submission" date="2017-10" db="EMBL/GenBank/DDBJ databases">
        <title>The draft genome sequence of Lewinella nigricans NBRC 102662.</title>
        <authorList>
            <person name="Wang K."/>
        </authorList>
    </citation>
    <scope>NUCLEOTIDE SEQUENCE [LARGE SCALE GENOMIC DNA]</scope>
    <source>
        <strain evidence="3 4">NBRC 102662</strain>
    </source>
</reference>
<keyword evidence="4" id="KW-1185">Reference proteome</keyword>
<evidence type="ECO:0008006" key="5">
    <source>
        <dbReference type="Google" id="ProtNLM"/>
    </source>
</evidence>